<proteinExistence type="predicted"/>
<evidence type="ECO:0000313" key="2">
    <source>
        <dbReference type="EMBL" id="KAF7277108.1"/>
    </source>
</evidence>
<keyword evidence="1" id="KW-1133">Transmembrane helix</keyword>
<feature type="transmembrane region" description="Helical" evidence="1">
    <location>
        <begin position="85"/>
        <end position="104"/>
    </location>
</feature>
<feature type="non-terminal residue" evidence="2">
    <location>
        <position position="1"/>
    </location>
</feature>
<evidence type="ECO:0000256" key="1">
    <source>
        <dbReference type="SAM" id="Phobius"/>
    </source>
</evidence>
<keyword evidence="1" id="KW-0812">Transmembrane</keyword>
<name>A0A834MB11_RHYFE</name>
<gene>
    <name evidence="2" type="ORF">GWI33_009439</name>
</gene>
<evidence type="ECO:0000313" key="3">
    <source>
        <dbReference type="Proteomes" id="UP000625711"/>
    </source>
</evidence>
<dbReference type="EMBL" id="JAACXV010004124">
    <property type="protein sequence ID" value="KAF7277108.1"/>
    <property type="molecule type" value="Genomic_DNA"/>
</dbReference>
<accession>A0A834MB11</accession>
<dbReference type="AlphaFoldDB" id="A0A834MB11"/>
<comment type="caution">
    <text evidence="2">The sequence shown here is derived from an EMBL/GenBank/DDBJ whole genome shotgun (WGS) entry which is preliminary data.</text>
</comment>
<reference evidence="2" key="1">
    <citation type="submission" date="2020-08" db="EMBL/GenBank/DDBJ databases">
        <title>Genome sequencing and assembly of the red palm weevil Rhynchophorus ferrugineus.</title>
        <authorList>
            <person name="Dias G.B."/>
            <person name="Bergman C.M."/>
            <person name="Manee M."/>
        </authorList>
    </citation>
    <scope>NUCLEOTIDE SEQUENCE</scope>
    <source>
        <strain evidence="2">AA-2017</strain>
        <tissue evidence="2">Whole larva</tissue>
    </source>
</reference>
<organism evidence="2 3">
    <name type="scientific">Rhynchophorus ferrugineus</name>
    <name type="common">Red palm weevil</name>
    <name type="synonym">Curculio ferrugineus</name>
    <dbReference type="NCBI Taxonomy" id="354439"/>
    <lineage>
        <taxon>Eukaryota</taxon>
        <taxon>Metazoa</taxon>
        <taxon>Ecdysozoa</taxon>
        <taxon>Arthropoda</taxon>
        <taxon>Hexapoda</taxon>
        <taxon>Insecta</taxon>
        <taxon>Pterygota</taxon>
        <taxon>Neoptera</taxon>
        <taxon>Endopterygota</taxon>
        <taxon>Coleoptera</taxon>
        <taxon>Polyphaga</taxon>
        <taxon>Cucujiformia</taxon>
        <taxon>Curculionidae</taxon>
        <taxon>Dryophthorinae</taxon>
        <taxon>Rhynchophorus</taxon>
    </lineage>
</organism>
<sequence length="109" mass="12745">SPNFIQEAYKLSLCIPDACTAKDLNYLLNLNSNTSVINDFGCSTKDTWKAMNTLDYYCITFFVLFTVFIVITTSYDVYCRYQGIGMYRVLFFVGEIINMFFVHYRKPIF</sequence>
<feature type="non-terminal residue" evidence="2">
    <location>
        <position position="109"/>
    </location>
</feature>
<feature type="transmembrane region" description="Helical" evidence="1">
    <location>
        <begin position="54"/>
        <end position="73"/>
    </location>
</feature>
<protein>
    <submittedName>
        <fullName evidence="2">Uncharacterized protein</fullName>
    </submittedName>
</protein>
<dbReference type="Proteomes" id="UP000625711">
    <property type="component" value="Unassembled WGS sequence"/>
</dbReference>
<keyword evidence="1" id="KW-0472">Membrane</keyword>
<keyword evidence="3" id="KW-1185">Reference proteome</keyword>